<dbReference type="EMBL" id="QRAN01000001">
    <property type="protein sequence ID" value="RLQ23716.1"/>
    <property type="molecule type" value="Genomic_DNA"/>
</dbReference>
<reference evidence="4 5" key="1">
    <citation type="submission" date="2018-07" db="EMBL/GenBank/DDBJ databases">
        <title>Halioglobus sp. genome submission.</title>
        <authorList>
            <person name="Ye M.-Q."/>
            <person name="Du Z.-J."/>
        </authorList>
    </citation>
    <scope>NUCLEOTIDE SEQUENCE [LARGE SCALE GENOMIC DNA]</scope>
    <source>
        <strain evidence="4 5">U0301</strain>
    </source>
</reference>
<evidence type="ECO:0000259" key="3">
    <source>
        <dbReference type="PROSITE" id="PS50914"/>
    </source>
</evidence>
<feature type="signal peptide" evidence="2">
    <location>
        <begin position="1"/>
        <end position="25"/>
    </location>
</feature>
<keyword evidence="1 2" id="KW-0732">Signal</keyword>
<dbReference type="SMART" id="SM00749">
    <property type="entry name" value="BON"/>
    <property type="match status" value="2"/>
</dbReference>
<evidence type="ECO:0000256" key="2">
    <source>
        <dbReference type="SAM" id="SignalP"/>
    </source>
</evidence>
<dbReference type="RefSeq" id="WP_117952230.1">
    <property type="nucleotide sequence ID" value="NZ_QRAN01000001.1"/>
</dbReference>
<feature type="domain" description="BON" evidence="3">
    <location>
        <begin position="46"/>
        <end position="115"/>
    </location>
</feature>
<dbReference type="InterPro" id="IPR007055">
    <property type="entry name" value="BON_dom"/>
</dbReference>
<comment type="caution">
    <text evidence="4">The sequence shown here is derived from an EMBL/GenBank/DDBJ whole genome shotgun (WGS) entry which is preliminary data.</text>
</comment>
<dbReference type="Proteomes" id="UP000265509">
    <property type="component" value="Unassembled WGS sequence"/>
</dbReference>
<protein>
    <submittedName>
        <fullName evidence="4">BON domain-containing protein</fullName>
    </submittedName>
</protein>
<proteinExistence type="predicted"/>
<dbReference type="PANTHER" id="PTHR34606:SF4">
    <property type="entry name" value="OUTER MEMBRANE LIPOPROTEIN DOLP"/>
    <property type="match status" value="1"/>
</dbReference>
<sequence length="191" mass="20875">MMRPLFLTLFSLGLLTLGGCGSLLATMEVDSIEEDEGQRTLGSWIEDENIETKAMVNVRAANDAFDNAHLVIVSYNGYVLIAGQVPTQAMKDQATQVVRKVRGVRRIYNELEIAAPSSAMTRTSDTWITSKVKAFMLASSDIQGQRVKVVTENGVVYLMGLATRAEAERIATEAASTSGVQRVVKLFELLD</sequence>
<evidence type="ECO:0000313" key="4">
    <source>
        <dbReference type="EMBL" id="RLQ23716.1"/>
    </source>
</evidence>
<dbReference type="InterPro" id="IPR051686">
    <property type="entry name" value="Lipoprotein_DolP"/>
</dbReference>
<feature type="domain" description="BON" evidence="3">
    <location>
        <begin position="124"/>
        <end position="191"/>
    </location>
</feature>
<accession>A0A3L7E2F0</accession>
<dbReference type="PANTHER" id="PTHR34606">
    <property type="entry name" value="BON DOMAIN-CONTAINING PROTEIN"/>
    <property type="match status" value="1"/>
</dbReference>
<name>A0A3L7E2F0_9GAMM</name>
<dbReference type="OrthoDB" id="9783990at2"/>
<dbReference type="AlphaFoldDB" id="A0A3L7E2F0"/>
<feature type="chain" id="PRO_5017987118" evidence="2">
    <location>
        <begin position="26"/>
        <end position="191"/>
    </location>
</feature>
<gene>
    <name evidence="4" type="ORF">DWB85_00745</name>
</gene>
<evidence type="ECO:0000256" key="1">
    <source>
        <dbReference type="ARBA" id="ARBA00022729"/>
    </source>
</evidence>
<organism evidence="4 5">
    <name type="scientific">Seongchinamella sediminis</name>
    <dbReference type="NCBI Taxonomy" id="2283635"/>
    <lineage>
        <taxon>Bacteria</taxon>
        <taxon>Pseudomonadati</taxon>
        <taxon>Pseudomonadota</taxon>
        <taxon>Gammaproteobacteria</taxon>
        <taxon>Cellvibrionales</taxon>
        <taxon>Halieaceae</taxon>
        <taxon>Seongchinamella</taxon>
    </lineage>
</organism>
<evidence type="ECO:0000313" key="5">
    <source>
        <dbReference type="Proteomes" id="UP000265509"/>
    </source>
</evidence>
<dbReference type="InterPro" id="IPR014004">
    <property type="entry name" value="Transpt-assoc_nodulatn_dom_bac"/>
</dbReference>
<dbReference type="Gene3D" id="3.40.1520.20">
    <property type="match status" value="1"/>
</dbReference>
<dbReference type="Pfam" id="PF04972">
    <property type="entry name" value="BON"/>
    <property type="match status" value="2"/>
</dbReference>
<keyword evidence="5" id="KW-1185">Reference proteome</keyword>
<dbReference type="PROSITE" id="PS50914">
    <property type="entry name" value="BON"/>
    <property type="match status" value="2"/>
</dbReference>
<dbReference type="PROSITE" id="PS51257">
    <property type="entry name" value="PROKAR_LIPOPROTEIN"/>
    <property type="match status" value="1"/>
</dbReference>